<feature type="region of interest" description="Disordered" evidence="1">
    <location>
        <begin position="52"/>
        <end position="82"/>
    </location>
</feature>
<evidence type="ECO:0000313" key="2">
    <source>
        <dbReference type="EnsemblPlants" id="Pp3c24_11900V3.2"/>
    </source>
</evidence>
<protein>
    <submittedName>
        <fullName evidence="2">Uncharacterized protein</fullName>
    </submittedName>
</protein>
<reference evidence="2" key="3">
    <citation type="submission" date="2020-12" db="UniProtKB">
        <authorList>
            <consortium name="EnsemblPlants"/>
        </authorList>
    </citation>
    <scope>IDENTIFICATION</scope>
</reference>
<reference evidence="2 3" key="1">
    <citation type="journal article" date="2008" name="Science">
        <title>The Physcomitrella genome reveals evolutionary insights into the conquest of land by plants.</title>
        <authorList>
            <person name="Rensing S."/>
            <person name="Lang D."/>
            <person name="Zimmer A."/>
            <person name="Terry A."/>
            <person name="Salamov A."/>
            <person name="Shapiro H."/>
            <person name="Nishiyama T."/>
            <person name="Perroud P.-F."/>
            <person name="Lindquist E."/>
            <person name="Kamisugi Y."/>
            <person name="Tanahashi T."/>
            <person name="Sakakibara K."/>
            <person name="Fujita T."/>
            <person name="Oishi K."/>
            <person name="Shin-I T."/>
            <person name="Kuroki Y."/>
            <person name="Toyoda A."/>
            <person name="Suzuki Y."/>
            <person name="Hashimoto A."/>
            <person name="Yamaguchi K."/>
            <person name="Sugano A."/>
            <person name="Kohara Y."/>
            <person name="Fujiyama A."/>
            <person name="Anterola A."/>
            <person name="Aoki S."/>
            <person name="Ashton N."/>
            <person name="Barbazuk W.B."/>
            <person name="Barker E."/>
            <person name="Bennetzen J."/>
            <person name="Bezanilla M."/>
            <person name="Blankenship R."/>
            <person name="Cho S.H."/>
            <person name="Dutcher S."/>
            <person name="Estelle M."/>
            <person name="Fawcett J.A."/>
            <person name="Gundlach H."/>
            <person name="Hanada K."/>
            <person name="Heyl A."/>
            <person name="Hicks K.A."/>
            <person name="Hugh J."/>
            <person name="Lohr M."/>
            <person name="Mayer K."/>
            <person name="Melkozernov A."/>
            <person name="Murata T."/>
            <person name="Nelson D."/>
            <person name="Pils B."/>
            <person name="Prigge M."/>
            <person name="Reiss B."/>
            <person name="Renner T."/>
            <person name="Rombauts S."/>
            <person name="Rushton P."/>
            <person name="Sanderfoot A."/>
            <person name="Schween G."/>
            <person name="Shiu S.-H."/>
            <person name="Stueber K."/>
            <person name="Theodoulou F.L."/>
            <person name="Tu H."/>
            <person name="Van de Peer Y."/>
            <person name="Verrier P.J."/>
            <person name="Waters E."/>
            <person name="Wood A."/>
            <person name="Yang L."/>
            <person name="Cove D."/>
            <person name="Cuming A."/>
            <person name="Hasebe M."/>
            <person name="Lucas S."/>
            <person name="Mishler D.B."/>
            <person name="Reski R."/>
            <person name="Grigoriev I."/>
            <person name="Quatrano R.S."/>
            <person name="Boore J.L."/>
        </authorList>
    </citation>
    <scope>NUCLEOTIDE SEQUENCE [LARGE SCALE GENOMIC DNA]</scope>
    <source>
        <strain evidence="2 3">cv. Gransden 2004</strain>
    </source>
</reference>
<organism evidence="2 3">
    <name type="scientific">Physcomitrium patens</name>
    <name type="common">Spreading-leaved earth moss</name>
    <name type="synonym">Physcomitrella patens</name>
    <dbReference type="NCBI Taxonomy" id="3218"/>
    <lineage>
        <taxon>Eukaryota</taxon>
        <taxon>Viridiplantae</taxon>
        <taxon>Streptophyta</taxon>
        <taxon>Embryophyta</taxon>
        <taxon>Bryophyta</taxon>
        <taxon>Bryophytina</taxon>
        <taxon>Bryopsida</taxon>
        <taxon>Funariidae</taxon>
        <taxon>Funariales</taxon>
        <taxon>Funariaceae</taxon>
        <taxon>Physcomitrium</taxon>
    </lineage>
</organism>
<dbReference type="Proteomes" id="UP000006727">
    <property type="component" value="Chromosome 24"/>
</dbReference>
<evidence type="ECO:0000313" key="3">
    <source>
        <dbReference type="Proteomes" id="UP000006727"/>
    </source>
</evidence>
<accession>A0A7I4CQG2</accession>
<dbReference type="AlphaFoldDB" id="A0A7I4CQG2"/>
<proteinExistence type="predicted"/>
<dbReference type="Gramene" id="Pp3c24_11900V3.2">
    <property type="protein sequence ID" value="Pp3c24_11900V3.2"/>
    <property type="gene ID" value="Pp3c24_11900"/>
</dbReference>
<reference evidence="2 3" key="2">
    <citation type="journal article" date="2018" name="Plant J.">
        <title>The Physcomitrella patens chromosome-scale assembly reveals moss genome structure and evolution.</title>
        <authorList>
            <person name="Lang D."/>
            <person name="Ullrich K.K."/>
            <person name="Murat F."/>
            <person name="Fuchs J."/>
            <person name="Jenkins J."/>
            <person name="Haas F.B."/>
            <person name="Piednoel M."/>
            <person name="Gundlach H."/>
            <person name="Van Bel M."/>
            <person name="Meyberg R."/>
            <person name="Vives C."/>
            <person name="Morata J."/>
            <person name="Symeonidi A."/>
            <person name="Hiss M."/>
            <person name="Muchero W."/>
            <person name="Kamisugi Y."/>
            <person name="Saleh O."/>
            <person name="Blanc G."/>
            <person name="Decker E.L."/>
            <person name="van Gessel N."/>
            <person name="Grimwood J."/>
            <person name="Hayes R.D."/>
            <person name="Graham S.W."/>
            <person name="Gunter L.E."/>
            <person name="McDaniel S.F."/>
            <person name="Hoernstein S.N.W."/>
            <person name="Larsson A."/>
            <person name="Li F.W."/>
            <person name="Perroud P.F."/>
            <person name="Phillips J."/>
            <person name="Ranjan P."/>
            <person name="Rokshar D.S."/>
            <person name="Rothfels C.J."/>
            <person name="Schneider L."/>
            <person name="Shu S."/>
            <person name="Stevenson D.W."/>
            <person name="Thummler F."/>
            <person name="Tillich M."/>
            <person name="Villarreal Aguilar J.C."/>
            <person name="Widiez T."/>
            <person name="Wong G.K."/>
            <person name="Wymore A."/>
            <person name="Zhang Y."/>
            <person name="Zimmer A.D."/>
            <person name="Quatrano R.S."/>
            <person name="Mayer K.F.X."/>
            <person name="Goodstein D."/>
            <person name="Casacuberta J.M."/>
            <person name="Vandepoele K."/>
            <person name="Reski R."/>
            <person name="Cuming A.C."/>
            <person name="Tuskan G.A."/>
            <person name="Maumus F."/>
            <person name="Salse J."/>
            <person name="Schmutz J."/>
            <person name="Rensing S.A."/>
        </authorList>
    </citation>
    <scope>NUCLEOTIDE SEQUENCE [LARGE SCALE GENOMIC DNA]</scope>
    <source>
        <strain evidence="2 3">cv. Gransden 2004</strain>
    </source>
</reference>
<dbReference type="InParanoid" id="A0A7I4CQG2"/>
<evidence type="ECO:0000256" key="1">
    <source>
        <dbReference type="SAM" id="MobiDB-lite"/>
    </source>
</evidence>
<feature type="compositionally biased region" description="Basic residues" evidence="1">
    <location>
        <begin position="59"/>
        <end position="68"/>
    </location>
</feature>
<keyword evidence="3" id="KW-1185">Reference proteome</keyword>
<name>A0A7I4CQG2_PHYPA</name>
<dbReference type="EnsemblPlants" id="Pp3c24_11900V3.2">
    <property type="protein sequence ID" value="Pp3c24_11900V3.2"/>
    <property type="gene ID" value="Pp3c24_11900"/>
</dbReference>
<dbReference type="EMBL" id="ABEU02000024">
    <property type="status" value="NOT_ANNOTATED_CDS"/>
    <property type="molecule type" value="Genomic_DNA"/>
</dbReference>
<sequence>MAPEILPINETILMRGPERASSNGRRSHRRNTRVLQSHTLTFSSVAVLGSQMRNSASPRSRRNLRHGHREYEGGDTGGGVGAAEMKGAARRRRTMNMHTSRQDDIYRHSRGGDSRAGWCDDGVQLARDWMMAETGSVAFGLGRCWA</sequence>